<dbReference type="AlphaFoldDB" id="A0A9P9WTD0"/>
<evidence type="ECO:0000313" key="1">
    <source>
        <dbReference type="EMBL" id="KAI1878969.1"/>
    </source>
</evidence>
<accession>A0A9P9WTD0</accession>
<proteinExistence type="predicted"/>
<dbReference type="EMBL" id="JAFIMR010000005">
    <property type="protein sequence ID" value="KAI1878969.1"/>
    <property type="molecule type" value="Genomic_DNA"/>
</dbReference>
<name>A0A9P9WTD0_9PEZI</name>
<sequence>MLKPEASSINYRTLDHTHHQRTSTTAAIHCGGQSLIKPNKQVNYQDHGHKESYSGADMMRVVSPLPHDGTATSPFWSDPSLFDRVYLFVDLEGTCLGAKQVTEIGNTMVDTRLIAAADHPKLSAYILQAKSEHRIVSKFRRLTERSCTARWHATKPHVAQPYSNAFSTTGFIAARYTRSYIKNLIQGDAGFEKDAFLRWGLEEVFNRYAANLRLVDLQLWSPFTANISGRRRQSAADVMRALSIPFCTAGVDLRHCAQNDAFFETLKFFRVVTMTPEEFSRYIHGQNLEQIKLGVDERLLARNMAMDPTAETVDHRDKSTKGVQSSFTEAQLSKAPGVAPLVAFTSQSAISAWGTGPD</sequence>
<reference evidence="1" key="1">
    <citation type="submission" date="2021-03" db="EMBL/GenBank/DDBJ databases">
        <title>Revisited historic fungal species revealed as producer of novel bioactive compounds through whole genome sequencing and comparative genomics.</title>
        <authorList>
            <person name="Vignolle G.A."/>
            <person name="Hochenegger N."/>
            <person name="Mach R.L."/>
            <person name="Mach-Aigner A.R."/>
            <person name="Javad Rahimi M."/>
            <person name="Salim K.A."/>
            <person name="Chan C.M."/>
            <person name="Lim L.B.L."/>
            <person name="Cai F."/>
            <person name="Druzhinina I.S."/>
            <person name="U'Ren J.M."/>
            <person name="Derntl C."/>
        </authorList>
    </citation>
    <scope>NUCLEOTIDE SEQUENCE</scope>
    <source>
        <strain evidence="1">TUCIM 5799</strain>
    </source>
</reference>
<protein>
    <submittedName>
        <fullName evidence="1">Uncharacterized protein</fullName>
    </submittedName>
</protein>
<gene>
    <name evidence="1" type="ORF">JX265_003146</name>
</gene>
<keyword evidence="2" id="KW-1185">Reference proteome</keyword>
<evidence type="ECO:0000313" key="2">
    <source>
        <dbReference type="Proteomes" id="UP000829685"/>
    </source>
</evidence>
<dbReference type="Proteomes" id="UP000829685">
    <property type="component" value="Unassembled WGS sequence"/>
</dbReference>
<organism evidence="1 2">
    <name type="scientific">Neoarthrinium moseri</name>
    <dbReference type="NCBI Taxonomy" id="1658444"/>
    <lineage>
        <taxon>Eukaryota</taxon>
        <taxon>Fungi</taxon>
        <taxon>Dikarya</taxon>
        <taxon>Ascomycota</taxon>
        <taxon>Pezizomycotina</taxon>
        <taxon>Sordariomycetes</taxon>
        <taxon>Xylariomycetidae</taxon>
        <taxon>Amphisphaeriales</taxon>
        <taxon>Apiosporaceae</taxon>
        <taxon>Neoarthrinium</taxon>
    </lineage>
</organism>
<comment type="caution">
    <text evidence="1">The sequence shown here is derived from an EMBL/GenBank/DDBJ whole genome shotgun (WGS) entry which is preliminary data.</text>
</comment>